<dbReference type="SUPFAM" id="SSF46689">
    <property type="entry name" value="Homeodomain-like"/>
    <property type="match status" value="2"/>
</dbReference>
<comment type="caution">
    <text evidence="5">The sequence shown here is derived from an EMBL/GenBank/DDBJ whole genome shotgun (WGS) entry which is preliminary data.</text>
</comment>
<dbReference type="PANTHER" id="PTHR43280:SF28">
    <property type="entry name" value="HTH-TYPE TRANSCRIPTIONAL ACTIVATOR RHAS"/>
    <property type="match status" value="1"/>
</dbReference>
<dbReference type="InterPro" id="IPR018060">
    <property type="entry name" value="HTH_AraC"/>
</dbReference>
<keyword evidence="6" id="KW-1185">Reference proteome</keyword>
<dbReference type="InterPro" id="IPR037923">
    <property type="entry name" value="HTH-like"/>
</dbReference>
<dbReference type="PANTHER" id="PTHR43280">
    <property type="entry name" value="ARAC-FAMILY TRANSCRIPTIONAL REGULATOR"/>
    <property type="match status" value="1"/>
</dbReference>
<evidence type="ECO:0000256" key="2">
    <source>
        <dbReference type="ARBA" id="ARBA00023125"/>
    </source>
</evidence>
<evidence type="ECO:0000313" key="6">
    <source>
        <dbReference type="Proteomes" id="UP000677918"/>
    </source>
</evidence>
<proteinExistence type="predicted"/>
<dbReference type="InterPro" id="IPR020449">
    <property type="entry name" value="Tscrpt_reg_AraC-type_HTH"/>
</dbReference>
<dbReference type="InterPro" id="IPR009057">
    <property type="entry name" value="Homeodomain-like_sf"/>
</dbReference>
<feature type="domain" description="HTH araC/xylS-type" evidence="4">
    <location>
        <begin position="191"/>
        <end position="289"/>
    </location>
</feature>
<evidence type="ECO:0000313" key="5">
    <source>
        <dbReference type="EMBL" id="GIQ69912.1"/>
    </source>
</evidence>
<evidence type="ECO:0000256" key="1">
    <source>
        <dbReference type="ARBA" id="ARBA00023015"/>
    </source>
</evidence>
<dbReference type="Gene3D" id="1.10.10.60">
    <property type="entry name" value="Homeodomain-like"/>
    <property type="match status" value="2"/>
</dbReference>
<keyword evidence="1" id="KW-0805">Transcription regulation</keyword>
<dbReference type="EMBL" id="BOVK01000037">
    <property type="protein sequence ID" value="GIQ69912.1"/>
    <property type="molecule type" value="Genomic_DNA"/>
</dbReference>
<keyword evidence="2" id="KW-0238">DNA-binding</keyword>
<dbReference type="PRINTS" id="PR00032">
    <property type="entry name" value="HTHARAC"/>
</dbReference>
<gene>
    <name evidence="5" type="ORF">XYCOK13_27360</name>
</gene>
<dbReference type="Gene3D" id="2.60.120.10">
    <property type="entry name" value="Jelly Rolls"/>
    <property type="match status" value="1"/>
</dbReference>
<dbReference type="PROSITE" id="PS01124">
    <property type="entry name" value="HTH_ARAC_FAMILY_2"/>
    <property type="match status" value="1"/>
</dbReference>
<dbReference type="Pfam" id="PF02311">
    <property type="entry name" value="AraC_binding"/>
    <property type="match status" value="1"/>
</dbReference>
<evidence type="ECO:0000256" key="3">
    <source>
        <dbReference type="ARBA" id="ARBA00023163"/>
    </source>
</evidence>
<accession>A0A8J4H5I0</accession>
<protein>
    <recommendedName>
        <fullName evidence="4">HTH araC/xylS-type domain-containing protein</fullName>
    </recommendedName>
</protein>
<dbReference type="PROSITE" id="PS00041">
    <property type="entry name" value="HTH_ARAC_FAMILY_1"/>
    <property type="match status" value="1"/>
</dbReference>
<keyword evidence="3" id="KW-0804">Transcription</keyword>
<dbReference type="GO" id="GO:0043565">
    <property type="term" value="F:sequence-specific DNA binding"/>
    <property type="evidence" value="ECO:0007669"/>
    <property type="project" value="InterPro"/>
</dbReference>
<dbReference type="Pfam" id="PF12833">
    <property type="entry name" value="HTH_18"/>
    <property type="match status" value="1"/>
</dbReference>
<sequence length="297" mass="34379">MNRAVPRENRLHGNPLYPFASYEVNEISGILFDCHWHEELELLLGIEGCAQLQVGDDEYTLQAGEALFINSGEVHAGYSVGDAPCKVLALVFHPSLLQSSTYDVIQDRYLDPLLKQQYQTPVYLADNEEWKKQIIALIREIARDNRERVPAYELATKAKLSLIFAIVLAHSKRLEGGRSHSRRSHKADRLKHVLQYIHTHYQESIRLKDLAETVNMSEEHFCRFFKQMTKKSPVAYMNHYRMQKAAQLLADTDRKIVEIAMEVGFESISYFISVFKKEFNTTPNQFRKNGSWERSEV</sequence>
<dbReference type="InterPro" id="IPR014710">
    <property type="entry name" value="RmlC-like_jellyroll"/>
</dbReference>
<reference evidence="5" key="1">
    <citation type="submission" date="2021-04" db="EMBL/GenBank/DDBJ databases">
        <title>Draft genome sequence of Xylanibacillus composti strain K13.</title>
        <authorList>
            <person name="Uke A."/>
            <person name="Chhe C."/>
            <person name="Baramee S."/>
            <person name="Kosugi A."/>
        </authorList>
    </citation>
    <scope>NUCLEOTIDE SEQUENCE</scope>
    <source>
        <strain evidence="5">K13</strain>
    </source>
</reference>
<dbReference type="SUPFAM" id="SSF51215">
    <property type="entry name" value="Regulatory protein AraC"/>
    <property type="match status" value="1"/>
</dbReference>
<evidence type="ECO:0000259" key="4">
    <source>
        <dbReference type="PROSITE" id="PS01124"/>
    </source>
</evidence>
<dbReference type="Proteomes" id="UP000677918">
    <property type="component" value="Unassembled WGS sequence"/>
</dbReference>
<dbReference type="GO" id="GO:0003700">
    <property type="term" value="F:DNA-binding transcription factor activity"/>
    <property type="evidence" value="ECO:0007669"/>
    <property type="project" value="InterPro"/>
</dbReference>
<dbReference type="AlphaFoldDB" id="A0A8J4H5I0"/>
<dbReference type="InterPro" id="IPR018062">
    <property type="entry name" value="HTH_AraC-typ_CS"/>
</dbReference>
<dbReference type="RefSeq" id="WP_213412704.1">
    <property type="nucleotide sequence ID" value="NZ_BOVK01000037.1"/>
</dbReference>
<dbReference type="SMART" id="SM00342">
    <property type="entry name" value="HTH_ARAC"/>
    <property type="match status" value="1"/>
</dbReference>
<dbReference type="CDD" id="cd02209">
    <property type="entry name" value="cupin_XRE_C"/>
    <property type="match status" value="1"/>
</dbReference>
<dbReference type="InterPro" id="IPR003313">
    <property type="entry name" value="AraC-bd"/>
</dbReference>
<name>A0A8J4H5I0_9BACL</name>
<organism evidence="5 6">
    <name type="scientific">Xylanibacillus composti</name>
    <dbReference type="NCBI Taxonomy" id="1572762"/>
    <lineage>
        <taxon>Bacteria</taxon>
        <taxon>Bacillati</taxon>
        <taxon>Bacillota</taxon>
        <taxon>Bacilli</taxon>
        <taxon>Bacillales</taxon>
        <taxon>Paenibacillaceae</taxon>
        <taxon>Xylanibacillus</taxon>
    </lineage>
</organism>